<dbReference type="InterPro" id="IPR023400">
    <property type="entry name" value="RecA_C_sf"/>
</dbReference>
<evidence type="ECO:0000256" key="5">
    <source>
        <dbReference type="ARBA" id="ARBA00022840"/>
    </source>
</evidence>
<keyword evidence="5 10" id="KW-0067">ATP-binding</keyword>
<dbReference type="InterPro" id="IPR003593">
    <property type="entry name" value="AAA+_ATPase"/>
</dbReference>
<evidence type="ECO:0000256" key="6">
    <source>
        <dbReference type="ARBA" id="ARBA00023125"/>
    </source>
</evidence>
<dbReference type="PROSITE" id="PS00321">
    <property type="entry name" value="RECA_1"/>
    <property type="match status" value="1"/>
</dbReference>
<dbReference type="GO" id="GO:0003697">
    <property type="term" value="F:single-stranded DNA binding"/>
    <property type="evidence" value="ECO:0007669"/>
    <property type="project" value="UniProtKB-UniRule"/>
</dbReference>
<keyword evidence="6 10" id="KW-0238">DNA-binding</keyword>
<dbReference type="EMBL" id="JACPSX010000261">
    <property type="protein sequence ID" value="MBI3016072.1"/>
    <property type="molecule type" value="Genomic_DNA"/>
</dbReference>
<dbReference type="InterPro" id="IPR027417">
    <property type="entry name" value="P-loop_NTPase"/>
</dbReference>
<comment type="similarity">
    <text evidence="1 10 12">Belongs to the RecA family.</text>
</comment>
<dbReference type="SUPFAM" id="SSF54752">
    <property type="entry name" value="RecA protein, C-terminal domain"/>
    <property type="match status" value="1"/>
</dbReference>
<dbReference type="SMART" id="SM00382">
    <property type="entry name" value="AAA"/>
    <property type="match status" value="1"/>
</dbReference>
<dbReference type="InterPro" id="IPR049428">
    <property type="entry name" value="RecA-like_N"/>
</dbReference>
<evidence type="ECO:0000313" key="15">
    <source>
        <dbReference type="EMBL" id="MBI3016072.1"/>
    </source>
</evidence>
<dbReference type="PROSITE" id="PS50163">
    <property type="entry name" value="RECA_3"/>
    <property type="match status" value="1"/>
</dbReference>
<keyword evidence="3 10" id="KW-0547">Nucleotide-binding</keyword>
<evidence type="ECO:0000256" key="8">
    <source>
        <dbReference type="ARBA" id="ARBA00023204"/>
    </source>
</evidence>
<dbReference type="InterPro" id="IPR020584">
    <property type="entry name" value="DNA_recomb/repair_RecA_CS"/>
</dbReference>
<dbReference type="HAMAP" id="MF_00268">
    <property type="entry name" value="RecA"/>
    <property type="match status" value="1"/>
</dbReference>
<dbReference type="FunFam" id="3.40.50.300:FF:000087">
    <property type="entry name" value="Recombinase RecA"/>
    <property type="match status" value="1"/>
</dbReference>
<evidence type="ECO:0000256" key="11">
    <source>
        <dbReference type="RuleBase" id="RU000526"/>
    </source>
</evidence>
<organism evidence="15 16">
    <name type="scientific">Tectimicrobiota bacterium</name>
    <dbReference type="NCBI Taxonomy" id="2528274"/>
    <lineage>
        <taxon>Bacteria</taxon>
        <taxon>Pseudomonadati</taxon>
        <taxon>Nitrospinota/Tectimicrobiota group</taxon>
        <taxon>Candidatus Tectimicrobiota</taxon>
    </lineage>
</organism>
<evidence type="ECO:0000256" key="1">
    <source>
        <dbReference type="ARBA" id="ARBA00009391"/>
    </source>
</evidence>
<keyword evidence="7 10" id="KW-0233">DNA recombination</keyword>
<evidence type="ECO:0000256" key="4">
    <source>
        <dbReference type="ARBA" id="ARBA00022763"/>
    </source>
</evidence>
<comment type="function">
    <text evidence="10">Can catalyze the hydrolysis of ATP in the presence of single-stranded DNA, the ATP-dependent uptake of single-stranded DNA by duplex DNA, and the ATP-dependent hybridization of homologous single-stranded DNAs. It interacts with LexA causing its activation and leading to its autocatalytic cleavage.</text>
</comment>
<evidence type="ECO:0000259" key="13">
    <source>
        <dbReference type="PROSITE" id="PS50162"/>
    </source>
</evidence>
<dbReference type="GO" id="GO:0140664">
    <property type="term" value="F:ATP-dependent DNA damage sensor activity"/>
    <property type="evidence" value="ECO:0007669"/>
    <property type="project" value="InterPro"/>
</dbReference>
<dbReference type="SUPFAM" id="SSF52540">
    <property type="entry name" value="P-loop containing nucleoside triphosphate hydrolases"/>
    <property type="match status" value="1"/>
</dbReference>
<evidence type="ECO:0000256" key="9">
    <source>
        <dbReference type="ARBA" id="ARBA00023236"/>
    </source>
</evidence>
<gene>
    <name evidence="10 15" type="primary">recA</name>
    <name evidence="15" type="ORF">HYY65_13665</name>
</gene>
<feature type="binding site" evidence="10">
    <location>
        <begin position="69"/>
        <end position="76"/>
    </location>
    <ligand>
        <name>ATP</name>
        <dbReference type="ChEBI" id="CHEBI:30616"/>
    </ligand>
</feature>
<dbReference type="GO" id="GO:0009432">
    <property type="term" value="P:SOS response"/>
    <property type="evidence" value="ECO:0007669"/>
    <property type="project" value="UniProtKB-UniRule"/>
</dbReference>
<sequence length="343" mass="36610">MDATKENKKKALDLAFSQIERQFGKGAIMRLGSEDALADVAVIPTGSISLDAALGVGGIPRGRVAEIFGPESSGKTTLTLHIIAEAQKSGGVAAFIDAEHALDPSYARNLGVNTDDLLISQPDTGEQALEIAEVLVRSGAVDVIVIDSVAALVPKAEIDGEMGDAHMGLQARLMSQALRKLTAIISKSRTSVIFVNQIRQKIGVMFGNPETTTGGNALKFYASVRMDIRRLESIKEGEDVIGSRTRVKVVKNKVAPPFKQASFDIIYGEGISREGDLADLGVDNGIIAKSGAWYSYRDERIGQGRENAKKFLRENPAAAGEIEKELRQKLGMTRASVGTGAES</sequence>
<dbReference type="Pfam" id="PF00154">
    <property type="entry name" value="RecA_N"/>
    <property type="match status" value="1"/>
</dbReference>
<evidence type="ECO:0000256" key="7">
    <source>
        <dbReference type="ARBA" id="ARBA00023172"/>
    </source>
</evidence>
<reference evidence="15" key="1">
    <citation type="submission" date="2020-07" db="EMBL/GenBank/DDBJ databases">
        <title>Huge and variable diversity of episymbiotic CPR bacteria and DPANN archaea in groundwater ecosystems.</title>
        <authorList>
            <person name="He C.Y."/>
            <person name="Keren R."/>
            <person name="Whittaker M."/>
            <person name="Farag I.F."/>
            <person name="Doudna J."/>
            <person name="Cate J.H.D."/>
            <person name="Banfield J.F."/>
        </authorList>
    </citation>
    <scope>NUCLEOTIDE SEQUENCE</scope>
    <source>
        <strain evidence="15">NC_groundwater_717_Ag_S-0.2um_59_8</strain>
    </source>
</reference>
<name>A0A932M1Q1_UNCTE</name>
<dbReference type="GO" id="GO:0003684">
    <property type="term" value="F:damaged DNA binding"/>
    <property type="evidence" value="ECO:0007669"/>
    <property type="project" value="UniProtKB-UniRule"/>
</dbReference>
<accession>A0A932M1Q1</accession>
<keyword evidence="9 10" id="KW-0742">SOS response</keyword>
<evidence type="ECO:0000256" key="2">
    <source>
        <dbReference type="ARBA" id="ARBA00015553"/>
    </source>
</evidence>
<dbReference type="GO" id="GO:0006281">
    <property type="term" value="P:DNA repair"/>
    <property type="evidence" value="ECO:0007669"/>
    <property type="project" value="UniProtKB-UniRule"/>
</dbReference>
<keyword evidence="8 10" id="KW-0234">DNA repair</keyword>
<feature type="domain" description="RecA family profile 2" evidence="14">
    <location>
        <begin position="203"/>
        <end position="276"/>
    </location>
</feature>
<evidence type="ECO:0000259" key="14">
    <source>
        <dbReference type="PROSITE" id="PS50163"/>
    </source>
</evidence>
<keyword evidence="4 10" id="KW-0227">DNA damage</keyword>
<dbReference type="PANTHER" id="PTHR45900:SF1">
    <property type="entry name" value="MITOCHONDRIAL DNA REPAIR PROTEIN RECA HOMOLOG-RELATED"/>
    <property type="match status" value="1"/>
</dbReference>
<dbReference type="AlphaFoldDB" id="A0A932M1Q1"/>
<feature type="domain" description="RecA family profile 1" evidence="13">
    <location>
        <begin position="39"/>
        <end position="198"/>
    </location>
</feature>
<protein>
    <recommendedName>
        <fullName evidence="2 10">Protein RecA</fullName>
    </recommendedName>
    <alternativeName>
        <fullName evidence="10 11">Recombinase A</fullName>
    </alternativeName>
</protein>
<comment type="subcellular location">
    <subcellularLocation>
        <location evidence="10">Cytoplasm</location>
    </subcellularLocation>
</comment>
<dbReference type="InterPro" id="IPR049261">
    <property type="entry name" value="RecA-like_C"/>
</dbReference>
<proteinExistence type="inferred from homology"/>
<dbReference type="Proteomes" id="UP000741360">
    <property type="component" value="Unassembled WGS sequence"/>
</dbReference>
<dbReference type="NCBIfam" id="TIGR02012">
    <property type="entry name" value="tigrfam_recA"/>
    <property type="match status" value="1"/>
</dbReference>
<dbReference type="GO" id="GO:0005829">
    <property type="term" value="C:cytosol"/>
    <property type="evidence" value="ECO:0007669"/>
    <property type="project" value="TreeGrafter"/>
</dbReference>
<dbReference type="PANTHER" id="PTHR45900">
    <property type="entry name" value="RECA"/>
    <property type="match status" value="1"/>
</dbReference>
<evidence type="ECO:0000313" key="16">
    <source>
        <dbReference type="Proteomes" id="UP000741360"/>
    </source>
</evidence>
<dbReference type="CDD" id="cd00983">
    <property type="entry name" value="RecA"/>
    <property type="match status" value="1"/>
</dbReference>
<dbReference type="Pfam" id="PF21096">
    <property type="entry name" value="RecA_C"/>
    <property type="match status" value="1"/>
</dbReference>
<dbReference type="InterPro" id="IPR020587">
    <property type="entry name" value="RecA_monomer-monomer_interface"/>
</dbReference>
<dbReference type="GO" id="GO:0006310">
    <property type="term" value="P:DNA recombination"/>
    <property type="evidence" value="ECO:0007669"/>
    <property type="project" value="UniProtKB-UniRule"/>
</dbReference>
<dbReference type="GO" id="GO:0005524">
    <property type="term" value="F:ATP binding"/>
    <property type="evidence" value="ECO:0007669"/>
    <property type="project" value="UniProtKB-UniRule"/>
</dbReference>
<evidence type="ECO:0000256" key="10">
    <source>
        <dbReference type="HAMAP-Rule" id="MF_00268"/>
    </source>
</evidence>
<dbReference type="PRINTS" id="PR00142">
    <property type="entry name" value="RECA"/>
</dbReference>
<dbReference type="InterPro" id="IPR020588">
    <property type="entry name" value="RecA_ATP-bd"/>
</dbReference>
<dbReference type="Gene3D" id="3.40.50.300">
    <property type="entry name" value="P-loop containing nucleotide triphosphate hydrolases"/>
    <property type="match status" value="1"/>
</dbReference>
<evidence type="ECO:0000256" key="3">
    <source>
        <dbReference type="ARBA" id="ARBA00022741"/>
    </source>
</evidence>
<evidence type="ECO:0000256" key="12">
    <source>
        <dbReference type="RuleBase" id="RU004527"/>
    </source>
</evidence>
<keyword evidence="10" id="KW-0963">Cytoplasm</keyword>
<dbReference type="InterPro" id="IPR013765">
    <property type="entry name" value="DNA_recomb/repair_RecA"/>
</dbReference>
<dbReference type="PROSITE" id="PS50162">
    <property type="entry name" value="RECA_2"/>
    <property type="match status" value="1"/>
</dbReference>
<comment type="caution">
    <text evidence="15">The sequence shown here is derived from an EMBL/GenBank/DDBJ whole genome shotgun (WGS) entry which is preliminary data.</text>
</comment>